<dbReference type="Pfam" id="PF01094">
    <property type="entry name" value="ANF_receptor"/>
    <property type="match status" value="1"/>
</dbReference>
<keyword evidence="7" id="KW-0675">Receptor</keyword>
<dbReference type="GO" id="GO:0017046">
    <property type="term" value="F:peptide hormone binding"/>
    <property type="evidence" value="ECO:0007669"/>
    <property type="project" value="TreeGrafter"/>
</dbReference>
<dbReference type="AlphaFoldDB" id="A0A5N5SMD8"/>
<protein>
    <submittedName>
        <fullName evidence="7">Atrial natriuretic peptide receptor 3</fullName>
    </submittedName>
</protein>
<proteinExistence type="predicted"/>
<dbReference type="GO" id="GO:0038023">
    <property type="term" value="F:signaling receptor activity"/>
    <property type="evidence" value="ECO:0007669"/>
    <property type="project" value="TreeGrafter"/>
</dbReference>
<evidence type="ECO:0000256" key="2">
    <source>
        <dbReference type="ARBA" id="ARBA00022692"/>
    </source>
</evidence>
<evidence type="ECO:0000313" key="8">
    <source>
        <dbReference type="Proteomes" id="UP000326759"/>
    </source>
</evidence>
<feature type="region of interest" description="Disordered" evidence="5">
    <location>
        <begin position="1"/>
        <end position="20"/>
    </location>
</feature>
<dbReference type="OrthoDB" id="6370847at2759"/>
<dbReference type="GO" id="GO:0007165">
    <property type="term" value="P:signal transduction"/>
    <property type="evidence" value="ECO:0007669"/>
    <property type="project" value="TreeGrafter"/>
</dbReference>
<dbReference type="GO" id="GO:0016020">
    <property type="term" value="C:membrane"/>
    <property type="evidence" value="ECO:0007669"/>
    <property type="project" value="UniProtKB-SubCell"/>
</dbReference>
<comment type="subcellular location">
    <subcellularLocation>
        <location evidence="1">Membrane</location>
    </subcellularLocation>
</comment>
<dbReference type="InterPro" id="IPR028082">
    <property type="entry name" value="Peripla_BP_I"/>
</dbReference>
<gene>
    <name evidence="7" type="primary">Npr3</name>
    <name evidence="7" type="ORF">Anas_09600</name>
</gene>
<dbReference type="Proteomes" id="UP000326759">
    <property type="component" value="Unassembled WGS sequence"/>
</dbReference>
<evidence type="ECO:0000313" key="7">
    <source>
        <dbReference type="EMBL" id="KAB7495166.1"/>
    </source>
</evidence>
<accession>A0A5N5SMD8</accession>
<dbReference type="EMBL" id="SEYY01022961">
    <property type="protein sequence ID" value="KAB7495166.1"/>
    <property type="molecule type" value="Genomic_DNA"/>
</dbReference>
<dbReference type="InterPro" id="IPR052612">
    <property type="entry name" value="ANP_Clearance_Receptor"/>
</dbReference>
<dbReference type="PANTHER" id="PTHR44755">
    <property type="entry name" value="NATRIURETIC PEPTIDE RECEPTOR 3-RELATED"/>
    <property type="match status" value="1"/>
</dbReference>
<evidence type="ECO:0000256" key="1">
    <source>
        <dbReference type="ARBA" id="ARBA00004370"/>
    </source>
</evidence>
<keyword evidence="2" id="KW-0812">Transmembrane</keyword>
<sequence length="103" mass="11659">MSFKKDQNRSTKTPREDIPEDYVENSIRRKPKEELAVQAYSCTDVFLGPVCEYALAPVCRFASVWDTPVLTPGGHPHAFDFKENFPSLTRLRGFDTEVGHLVG</sequence>
<feature type="compositionally biased region" description="Basic and acidic residues" evidence="5">
    <location>
        <begin position="1"/>
        <end position="17"/>
    </location>
</feature>
<comment type="caution">
    <text evidence="7">The sequence shown here is derived from an EMBL/GenBank/DDBJ whole genome shotgun (WGS) entry which is preliminary data.</text>
</comment>
<evidence type="ECO:0000256" key="4">
    <source>
        <dbReference type="ARBA" id="ARBA00023136"/>
    </source>
</evidence>
<feature type="domain" description="Receptor ligand binding region" evidence="6">
    <location>
        <begin position="37"/>
        <end position="97"/>
    </location>
</feature>
<dbReference type="Gene3D" id="3.40.50.2300">
    <property type="match status" value="1"/>
</dbReference>
<evidence type="ECO:0000259" key="6">
    <source>
        <dbReference type="Pfam" id="PF01094"/>
    </source>
</evidence>
<keyword evidence="3" id="KW-1133">Transmembrane helix</keyword>
<reference evidence="7 8" key="1">
    <citation type="journal article" date="2019" name="PLoS Biol.">
        <title>Sex chromosomes control vertical transmission of feminizing Wolbachia symbionts in an isopod.</title>
        <authorList>
            <person name="Becking T."/>
            <person name="Chebbi M.A."/>
            <person name="Giraud I."/>
            <person name="Moumen B."/>
            <person name="Laverre T."/>
            <person name="Caubet Y."/>
            <person name="Peccoud J."/>
            <person name="Gilbert C."/>
            <person name="Cordaux R."/>
        </authorList>
    </citation>
    <scope>NUCLEOTIDE SEQUENCE [LARGE SCALE GENOMIC DNA]</scope>
    <source>
        <strain evidence="7">ANa2</strain>
        <tissue evidence="7">Whole body excluding digestive tract and cuticle</tissue>
    </source>
</reference>
<name>A0A5N5SMD8_9CRUS</name>
<evidence type="ECO:0000256" key="5">
    <source>
        <dbReference type="SAM" id="MobiDB-lite"/>
    </source>
</evidence>
<dbReference type="InterPro" id="IPR001828">
    <property type="entry name" value="ANF_lig-bd_rcpt"/>
</dbReference>
<dbReference type="SUPFAM" id="SSF53822">
    <property type="entry name" value="Periplasmic binding protein-like I"/>
    <property type="match status" value="1"/>
</dbReference>
<keyword evidence="8" id="KW-1185">Reference proteome</keyword>
<organism evidence="7 8">
    <name type="scientific">Armadillidium nasatum</name>
    <dbReference type="NCBI Taxonomy" id="96803"/>
    <lineage>
        <taxon>Eukaryota</taxon>
        <taxon>Metazoa</taxon>
        <taxon>Ecdysozoa</taxon>
        <taxon>Arthropoda</taxon>
        <taxon>Crustacea</taxon>
        <taxon>Multicrustacea</taxon>
        <taxon>Malacostraca</taxon>
        <taxon>Eumalacostraca</taxon>
        <taxon>Peracarida</taxon>
        <taxon>Isopoda</taxon>
        <taxon>Oniscidea</taxon>
        <taxon>Crinocheta</taxon>
        <taxon>Armadillidiidae</taxon>
        <taxon>Armadillidium</taxon>
    </lineage>
</organism>
<evidence type="ECO:0000256" key="3">
    <source>
        <dbReference type="ARBA" id="ARBA00022989"/>
    </source>
</evidence>
<keyword evidence="4" id="KW-0472">Membrane</keyword>
<dbReference type="PANTHER" id="PTHR44755:SF8">
    <property type="entry name" value="RECEPTOR LIGAND BINDING REGION DOMAIN-CONTAINING PROTEIN"/>
    <property type="match status" value="1"/>
</dbReference>